<organism evidence="3 4">
    <name type="scientific">Mycena albidolilacea</name>
    <dbReference type="NCBI Taxonomy" id="1033008"/>
    <lineage>
        <taxon>Eukaryota</taxon>
        <taxon>Fungi</taxon>
        <taxon>Dikarya</taxon>
        <taxon>Basidiomycota</taxon>
        <taxon>Agaricomycotina</taxon>
        <taxon>Agaricomycetes</taxon>
        <taxon>Agaricomycetidae</taxon>
        <taxon>Agaricales</taxon>
        <taxon>Marasmiineae</taxon>
        <taxon>Mycenaceae</taxon>
        <taxon>Mycena</taxon>
    </lineage>
</organism>
<dbReference type="EMBL" id="JARIHO010000043">
    <property type="protein sequence ID" value="KAJ7325840.1"/>
    <property type="molecule type" value="Genomic_DNA"/>
</dbReference>
<gene>
    <name evidence="3" type="ORF">DFH08DRAFT_816917</name>
</gene>
<feature type="region of interest" description="Disordered" evidence="1">
    <location>
        <begin position="353"/>
        <end position="381"/>
    </location>
</feature>
<evidence type="ECO:0000313" key="3">
    <source>
        <dbReference type="EMBL" id="KAJ7325840.1"/>
    </source>
</evidence>
<feature type="compositionally biased region" description="Basic and acidic residues" evidence="1">
    <location>
        <begin position="360"/>
        <end position="372"/>
    </location>
</feature>
<keyword evidence="2" id="KW-0812">Transmembrane</keyword>
<evidence type="ECO:0000313" key="4">
    <source>
        <dbReference type="Proteomes" id="UP001218218"/>
    </source>
</evidence>
<sequence length="381" mass="41616">MSQQVSDARQVKGSKFAQNALDLDCRSILLAFIYFKNGTFPLGFYGDIPHITEVAKTGFLMATSVIGDALIDDHFPDSSSMDSCGAAVTYQFTQYKPDQNVFLSEAGCSVTTDSVFTWWYLFTKGPVFTAPASFPVELHPSLISWRLWNQSHGIQPYGGGPSLISVLSIIIESAALYTAWGIIFFVAYQSRSNLQFVAVDCWPTITGISCMLIHVRVELGWAQTGSTLTRTSANLGSAQPQFAFNITRAVDHGGLPAGSLEYQPADSFQFVSLDNLSGCAVVLPLPLTMPQLSSLYKRPSMVLVSGNVCTARTWASRDKAVTYESSNKLSCRALLESAVRTHYFEASAAVSDPSRRVPGKRKEQFVGSERDMTNSAHSPSF</sequence>
<comment type="caution">
    <text evidence="3">The sequence shown here is derived from an EMBL/GenBank/DDBJ whole genome shotgun (WGS) entry which is preliminary data.</text>
</comment>
<accession>A0AAD7EIV7</accession>
<keyword evidence="2" id="KW-0472">Membrane</keyword>
<keyword evidence="2" id="KW-1133">Transmembrane helix</keyword>
<evidence type="ECO:0000256" key="1">
    <source>
        <dbReference type="SAM" id="MobiDB-lite"/>
    </source>
</evidence>
<protein>
    <submittedName>
        <fullName evidence="3">Uncharacterized protein</fullName>
    </submittedName>
</protein>
<keyword evidence="4" id="KW-1185">Reference proteome</keyword>
<evidence type="ECO:0000256" key="2">
    <source>
        <dbReference type="SAM" id="Phobius"/>
    </source>
</evidence>
<dbReference type="Proteomes" id="UP001218218">
    <property type="component" value="Unassembled WGS sequence"/>
</dbReference>
<name>A0AAD7EIV7_9AGAR</name>
<reference evidence="3" key="1">
    <citation type="submission" date="2023-03" db="EMBL/GenBank/DDBJ databases">
        <title>Massive genome expansion in bonnet fungi (Mycena s.s.) driven by repeated elements and novel gene families across ecological guilds.</title>
        <authorList>
            <consortium name="Lawrence Berkeley National Laboratory"/>
            <person name="Harder C.B."/>
            <person name="Miyauchi S."/>
            <person name="Viragh M."/>
            <person name="Kuo A."/>
            <person name="Thoen E."/>
            <person name="Andreopoulos B."/>
            <person name="Lu D."/>
            <person name="Skrede I."/>
            <person name="Drula E."/>
            <person name="Henrissat B."/>
            <person name="Morin E."/>
            <person name="Kohler A."/>
            <person name="Barry K."/>
            <person name="LaButti K."/>
            <person name="Morin E."/>
            <person name="Salamov A."/>
            <person name="Lipzen A."/>
            <person name="Mereny Z."/>
            <person name="Hegedus B."/>
            <person name="Baldrian P."/>
            <person name="Stursova M."/>
            <person name="Weitz H."/>
            <person name="Taylor A."/>
            <person name="Grigoriev I.V."/>
            <person name="Nagy L.G."/>
            <person name="Martin F."/>
            <person name="Kauserud H."/>
        </authorList>
    </citation>
    <scope>NUCLEOTIDE SEQUENCE</scope>
    <source>
        <strain evidence="3">CBHHK002</strain>
    </source>
</reference>
<dbReference type="AlphaFoldDB" id="A0AAD7EIV7"/>
<feature type="transmembrane region" description="Helical" evidence="2">
    <location>
        <begin position="163"/>
        <end position="188"/>
    </location>
</feature>
<proteinExistence type="predicted"/>